<feature type="region of interest" description="Disordered" evidence="1">
    <location>
        <begin position="405"/>
        <end position="424"/>
    </location>
</feature>
<reference evidence="2 3" key="1">
    <citation type="submission" date="2024-09" db="EMBL/GenBank/DDBJ databases">
        <authorList>
            <person name="Sun Q."/>
            <person name="Mori K."/>
        </authorList>
    </citation>
    <scope>NUCLEOTIDE SEQUENCE [LARGE SCALE GENOMIC DNA]</scope>
    <source>
        <strain evidence="2 3">KCTC 23076</strain>
    </source>
</reference>
<evidence type="ECO:0000256" key="1">
    <source>
        <dbReference type="SAM" id="MobiDB-lite"/>
    </source>
</evidence>
<gene>
    <name evidence="2" type="ORF">ACFFGH_13930</name>
</gene>
<evidence type="ECO:0000313" key="3">
    <source>
        <dbReference type="Proteomes" id="UP001589896"/>
    </source>
</evidence>
<proteinExistence type="predicted"/>
<comment type="caution">
    <text evidence="2">The sequence shown here is derived from an EMBL/GenBank/DDBJ whole genome shotgun (WGS) entry which is preliminary data.</text>
</comment>
<keyword evidence="3" id="KW-1185">Reference proteome</keyword>
<feature type="compositionally biased region" description="Low complexity" evidence="1">
    <location>
        <begin position="408"/>
        <end position="424"/>
    </location>
</feature>
<evidence type="ECO:0008006" key="4">
    <source>
        <dbReference type="Google" id="ProtNLM"/>
    </source>
</evidence>
<dbReference type="EMBL" id="JBHLTG010000003">
    <property type="protein sequence ID" value="MFC0678940.1"/>
    <property type="molecule type" value="Genomic_DNA"/>
</dbReference>
<sequence>MSRRRRLLLVVAVLLVLLAGAVHWASRPQRLTGALVDRIGNALGLEINASGISEYRLRGGPRLVVRDLVARQPGASDPLLSARRIALSLPWSTVQARGGDLTADRVEIDGPVLDLQALRRWQATRPPSGEIRVPTLTDGLQVRSGQLVGDGWRVRDIALDLPRLHPQRPVRGNLEGRIETDALRVPFDLAIALSQPARDASAEARGTVAVQSRDWQLPMQVQAAGQLRLDARVPGIDGLKLGADAQHRSGSSTTPFVFGLAGNLRFAQAGVSLQPAGVALRGTGAVPQLDAGGRIEWKSGLGLDLQGALARWPQAWPALPAPIGKPQTPVPFALAYNGPGDLSGATSLQLEHRATTIDTDFRLPLILDWLEHRDQGSPLPPLTGRMQTPEMQIAGATLEGVEIEIEAPDAPASDAADGTATDDD</sequence>
<protein>
    <recommendedName>
        <fullName evidence="4">AsmA domain-containing protein</fullName>
    </recommendedName>
</protein>
<dbReference type="Proteomes" id="UP001589896">
    <property type="component" value="Unassembled WGS sequence"/>
</dbReference>
<name>A0ABV6RPN6_9GAMM</name>
<accession>A0ABV6RPN6</accession>
<evidence type="ECO:0000313" key="2">
    <source>
        <dbReference type="EMBL" id="MFC0678940.1"/>
    </source>
</evidence>
<dbReference type="RefSeq" id="WP_386669223.1">
    <property type="nucleotide sequence ID" value="NZ_JBHLTG010000003.1"/>
</dbReference>
<organism evidence="2 3">
    <name type="scientific">Lysobacter korlensis</name>
    <dbReference type="NCBI Taxonomy" id="553636"/>
    <lineage>
        <taxon>Bacteria</taxon>
        <taxon>Pseudomonadati</taxon>
        <taxon>Pseudomonadota</taxon>
        <taxon>Gammaproteobacteria</taxon>
        <taxon>Lysobacterales</taxon>
        <taxon>Lysobacteraceae</taxon>
        <taxon>Lysobacter</taxon>
    </lineage>
</organism>